<dbReference type="InterPro" id="IPR027417">
    <property type="entry name" value="P-loop_NTPase"/>
</dbReference>
<dbReference type="RefSeq" id="WP_098175574.1">
    <property type="nucleotide sequence ID" value="NZ_NUEQ01000014.1"/>
</dbReference>
<protein>
    <submittedName>
        <fullName evidence="2">AAA family ATPase</fullName>
    </submittedName>
</protein>
<dbReference type="InterPro" id="IPR015947">
    <property type="entry name" value="PUA-like_sf"/>
</dbReference>
<dbReference type="SMART" id="SM00382">
    <property type="entry name" value="AAA"/>
    <property type="match status" value="1"/>
</dbReference>
<dbReference type="GO" id="GO:0016887">
    <property type="term" value="F:ATP hydrolysis activity"/>
    <property type="evidence" value="ECO:0007669"/>
    <property type="project" value="InterPro"/>
</dbReference>
<name>A0AAX0S5G6_9BACI</name>
<evidence type="ECO:0000313" key="3">
    <source>
        <dbReference type="Proteomes" id="UP000220106"/>
    </source>
</evidence>
<dbReference type="Pfam" id="PF07728">
    <property type="entry name" value="AAA_5"/>
    <property type="match status" value="1"/>
</dbReference>
<dbReference type="Pfam" id="PF01878">
    <property type="entry name" value="EVE"/>
    <property type="match status" value="1"/>
</dbReference>
<dbReference type="AlphaFoldDB" id="A0AAX0S5G6"/>
<dbReference type="Proteomes" id="UP000220106">
    <property type="component" value="Unassembled WGS sequence"/>
</dbReference>
<dbReference type="Gene3D" id="3.40.50.300">
    <property type="entry name" value="P-loop containing nucleotide triphosphate hydrolases"/>
    <property type="match status" value="1"/>
</dbReference>
<organism evidence="2 3">
    <name type="scientific">Peribacillus butanolivorans</name>
    <dbReference type="NCBI Taxonomy" id="421767"/>
    <lineage>
        <taxon>Bacteria</taxon>
        <taxon>Bacillati</taxon>
        <taxon>Bacillota</taxon>
        <taxon>Bacilli</taxon>
        <taxon>Bacillales</taxon>
        <taxon>Bacillaceae</taxon>
        <taxon>Peribacillus</taxon>
    </lineage>
</organism>
<proteinExistence type="predicted"/>
<dbReference type="InterPro" id="IPR003593">
    <property type="entry name" value="AAA+_ATPase"/>
</dbReference>
<feature type="domain" description="AAA+ ATPase" evidence="1">
    <location>
        <begin position="558"/>
        <end position="721"/>
    </location>
</feature>
<evidence type="ECO:0000313" key="2">
    <source>
        <dbReference type="EMBL" id="PEJ34212.1"/>
    </source>
</evidence>
<sequence>MGKWIFQGNPKHFDLDTYLLENEVINWSIRQKQYMDEIQQKDRVFIWRSDGGNKNSGGVIALCEIVSEPYENKEEEDFKVDLKVLELRLTADEHMLFRHELKEIPDTMNLQIFKISQMTNYRLTDYEFNRLQNLWNSPSEIEERLHLSTTERFLHFFKEDAENWFLTNTEYIQESYQFFNHFKKQENIKAMEWKDIQELGNHINAFRMPLAKKRALGNMNAPIEQYRKSFEYLIYGNDSTKERIDRFLSDEEYKLFGFGTSVISELIGNLFPEEYCFYNQRDKVAAENILELTPKYSRGDSFATKLLKFQICMQENKIVDTYLEIVGKRTSLPIFYEIDQFFSFLFEKYGKIEYQTVEDDIPQFWLLAAGEGNSMWKDFHQNELIAIGWEEISDLKQYKSKREIAEALKEAFQLDHNPNNDALANYQFAHEMKIGDYVFIKKGIQQIIAYGKIVSDYKYDPTRERYQSLRKVEWLATGEWEIENNQLITKTLTDISPYEDFVKELLDMVGREKSVFLEKDTTMPIVIEKAALYNSEQILTEVFMDEETIEEILETLDYKKNLILQGPPGVGKTYIAKRLAYLHLGSKDDTKIEMIQFHQSYSYEDFIRGYKPSAQGHFSLKDGIFYSFCKKAINDPESNYYMIIDEINRGNLSKIFGELMMLIEADKRGKKYSVKLAYSEGEDTFYIPKNLYLIGTMNTADRSLAMVDYALRRRFSFINLEPAFHTEQFEEYLINKGISQGFIDKLTTTISEINQEIIKDTVNLGKGYEIGHSYFCPTFEQVEDEQKWYERIIRLEIAPLLREYWFDQEDKVNGLLSRL</sequence>
<comment type="caution">
    <text evidence="2">The sequence shown here is derived from an EMBL/GenBank/DDBJ whole genome shotgun (WGS) entry which is preliminary data.</text>
</comment>
<dbReference type="PANTHER" id="PTHR37291:SF1">
    <property type="entry name" value="TYPE IV METHYL-DIRECTED RESTRICTION ENZYME ECOKMCRB SUBUNIT"/>
    <property type="match status" value="1"/>
</dbReference>
<gene>
    <name evidence="2" type="ORF">CN689_08700</name>
</gene>
<dbReference type="InterPro" id="IPR011704">
    <property type="entry name" value="ATPase_dyneun-rel_AAA"/>
</dbReference>
<dbReference type="EMBL" id="NUEQ01000014">
    <property type="protein sequence ID" value="PEJ34212.1"/>
    <property type="molecule type" value="Genomic_DNA"/>
</dbReference>
<evidence type="ECO:0000259" key="1">
    <source>
        <dbReference type="SMART" id="SM00382"/>
    </source>
</evidence>
<dbReference type="SUPFAM" id="SSF52540">
    <property type="entry name" value="P-loop containing nucleoside triphosphate hydrolases"/>
    <property type="match status" value="1"/>
</dbReference>
<dbReference type="InterPro" id="IPR052934">
    <property type="entry name" value="Methyl-DNA_Rec/Restrict_Enz"/>
</dbReference>
<dbReference type="PANTHER" id="PTHR37291">
    <property type="entry name" value="5-METHYLCYTOSINE-SPECIFIC RESTRICTION ENZYME B"/>
    <property type="match status" value="1"/>
</dbReference>
<dbReference type="InterPro" id="IPR002740">
    <property type="entry name" value="EVE_domain"/>
</dbReference>
<dbReference type="Gene3D" id="3.10.590.10">
    <property type="entry name" value="ph1033 like domains"/>
    <property type="match status" value="1"/>
</dbReference>
<reference evidence="2 3" key="1">
    <citation type="submission" date="2017-09" db="EMBL/GenBank/DDBJ databases">
        <title>Large-scale bioinformatics analysis of Bacillus genomes uncovers conserved roles of natural products in bacterial physiology.</title>
        <authorList>
            <consortium name="Agbiome Team Llc"/>
            <person name="Bleich R.M."/>
            <person name="Kirk G.J."/>
            <person name="Santa Maria K.C."/>
            <person name="Allen S.E."/>
            <person name="Farag S."/>
            <person name="Shank E.A."/>
            <person name="Bowers A."/>
        </authorList>
    </citation>
    <scope>NUCLEOTIDE SEQUENCE [LARGE SCALE GENOMIC DNA]</scope>
    <source>
        <strain evidence="2 3">AFS003229</strain>
    </source>
</reference>
<dbReference type="GO" id="GO:0005524">
    <property type="term" value="F:ATP binding"/>
    <property type="evidence" value="ECO:0007669"/>
    <property type="project" value="InterPro"/>
</dbReference>
<accession>A0AAX0S5G6</accession>
<dbReference type="CDD" id="cd00009">
    <property type="entry name" value="AAA"/>
    <property type="match status" value="1"/>
</dbReference>
<dbReference type="SUPFAM" id="SSF88697">
    <property type="entry name" value="PUA domain-like"/>
    <property type="match status" value="1"/>
</dbReference>